<keyword evidence="2" id="KW-0732">Signal</keyword>
<feature type="chain" id="PRO_5024384818" description="YD repeat-containing protein" evidence="2">
    <location>
        <begin position="21"/>
        <end position="202"/>
    </location>
</feature>
<comment type="caution">
    <text evidence="3">The sequence shown here is derived from an EMBL/GenBank/DDBJ whole genome shotgun (WGS) entry which is preliminary data.</text>
</comment>
<name>A0A5S5C6M2_9FLAO</name>
<feature type="signal peptide" evidence="2">
    <location>
        <begin position="1"/>
        <end position="20"/>
    </location>
</feature>
<evidence type="ECO:0000313" key="3">
    <source>
        <dbReference type="EMBL" id="TYP74947.1"/>
    </source>
</evidence>
<protein>
    <recommendedName>
        <fullName evidence="5">YD repeat-containing protein</fullName>
    </recommendedName>
</protein>
<dbReference type="OrthoDB" id="750023at2"/>
<dbReference type="EMBL" id="VNHU01000003">
    <property type="protein sequence ID" value="TYP74947.1"/>
    <property type="molecule type" value="Genomic_DNA"/>
</dbReference>
<accession>A0A5S5C6M2</accession>
<dbReference type="AlphaFoldDB" id="A0A5S5C6M2"/>
<feature type="compositionally biased region" description="Basic residues" evidence="1">
    <location>
        <begin position="176"/>
        <end position="185"/>
    </location>
</feature>
<evidence type="ECO:0000256" key="1">
    <source>
        <dbReference type="SAM" id="MobiDB-lite"/>
    </source>
</evidence>
<gene>
    <name evidence="3" type="ORF">BD809_1039</name>
</gene>
<evidence type="ECO:0000313" key="4">
    <source>
        <dbReference type="Proteomes" id="UP000324376"/>
    </source>
</evidence>
<proteinExistence type="predicted"/>
<sequence>MKKLILFTIILLTSGSLIFAKGHNDHNEDRTTFKNNRSQGFKILEQGAVFKLFSDGSIRLKKSAFDRRYAHATNRRASYSYNTMYGTDTNYMRYDQYGRLKRVGSTRITYDRFDRVKKIGNIDVAYNRRGLVRQIGGMQVYYSRYNTINFTEGTIHRRVCKHMRTDGYNRDHINAKKHKKKKKSKHYENCHKKSKTQEYDDD</sequence>
<evidence type="ECO:0000256" key="2">
    <source>
        <dbReference type="SAM" id="SignalP"/>
    </source>
</evidence>
<reference evidence="3 4" key="1">
    <citation type="submission" date="2019-07" db="EMBL/GenBank/DDBJ databases">
        <title>Genomic Encyclopedia of Archaeal and Bacterial Type Strains, Phase II (KMG-II): from individual species to whole genera.</title>
        <authorList>
            <person name="Goeker M."/>
        </authorList>
    </citation>
    <scope>NUCLEOTIDE SEQUENCE [LARGE SCALE GENOMIC DNA]</scope>
    <source>
        <strain evidence="3 4">DSM 17527</strain>
    </source>
</reference>
<feature type="region of interest" description="Disordered" evidence="1">
    <location>
        <begin position="176"/>
        <end position="202"/>
    </location>
</feature>
<dbReference type="RefSeq" id="WP_148781955.1">
    <property type="nucleotide sequence ID" value="NZ_VNHU01000003.1"/>
</dbReference>
<dbReference type="Proteomes" id="UP000324376">
    <property type="component" value="Unassembled WGS sequence"/>
</dbReference>
<feature type="compositionally biased region" description="Basic and acidic residues" evidence="1">
    <location>
        <begin position="186"/>
        <end position="202"/>
    </location>
</feature>
<keyword evidence="4" id="KW-1185">Reference proteome</keyword>
<evidence type="ECO:0008006" key="5">
    <source>
        <dbReference type="Google" id="ProtNLM"/>
    </source>
</evidence>
<organism evidence="3 4">
    <name type="scientific">Aquimarina intermedia</name>
    <dbReference type="NCBI Taxonomy" id="350814"/>
    <lineage>
        <taxon>Bacteria</taxon>
        <taxon>Pseudomonadati</taxon>
        <taxon>Bacteroidota</taxon>
        <taxon>Flavobacteriia</taxon>
        <taxon>Flavobacteriales</taxon>
        <taxon>Flavobacteriaceae</taxon>
        <taxon>Aquimarina</taxon>
    </lineage>
</organism>